<gene>
    <name evidence="2" type="ORF">CBP12_12040</name>
</gene>
<feature type="signal peptide" evidence="1">
    <location>
        <begin position="1"/>
        <end position="19"/>
    </location>
</feature>
<keyword evidence="1" id="KW-0732">Signal</keyword>
<evidence type="ECO:0000256" key="1">
    <source>
        <dbReference type="SAM" id="SignalP"/>
    </source>
</evidence>
<dbReference type="Proteomes" id="UP000243793">
    <property type="component" value="Chromosome"/>
</dbReference>
<evidence type="ECO:0000313" key="2">
    <source>
        <dbReference type="EMBL" id="ART80794.1"/>
    </source>
</evidence>
<protein>
    <submittedName>
        <fullName evidence="2">Uncharacterized protein</fullName>
    </submittedName>
</protein>
<organism evidence="2 3">
    <name type="scientific">Oceanisphaera avium</name>
    <dbReference type="NCBI Taxonomy" id="1903694"/>
    <lineage>
        <taxon>Bacteria</taxon>
        <taxon>Pseudomonadati</taxon>
        <taxon>Pseudomonadota</taxon>
        <taxon>Gammaproteobacteria</taxon>
        <taxon>Aeromonadales</taxon>
        <taxon>Aeromonadaceae</taxon>
        <taxon>Oceanisphaera</taxon>
    </lineage>
</organism>
<dbReference type="OrthoDB" id="6887377at2"/>
<dbReference type="EMBL" id="CP021376">
    <property type="protein sequence ID" value="ART80794.1"/>
    <property type="molecule type" value="Genomic_DNA"/>
</dbReference>
<name>A0A1Y0D0M6_9GAMM</name>
<feature type="chain" id="PRO_5013095656" evidence="1">
    <location>
        <begin position="20"/>
        <end position="134"/>
    </location>
</feature>
<dbReference type="RefSeq" id="WP_086964745.1">
    <property type="nucleotide sequence ID" value="NZ_CP021376.1"/>
</dbReference>
<sequence length="134" mass="14841">MHKVRQGLLILLAALFVMACSGNVSPEKVADQYMHAILNDDIDSLMKTLHLGEDVPEKQTEMVHGKLAMVVEESSARAKALGGVKKITYSETEYNQDKSRAKLVATVIYKNADAPNTIERINLIDTEQGWKVSL</sequence>
<keyword evidence="3" id="KW-1185">Reference proteome</keyword>
<evidence type="ECO:0000313" key="3">
    <source>
        <dbReference type="Proteomes" id="UP000243793"/>
    </source>
</evidence>
<accession>A0A1Y0D0M6</accession>
<reference evidence="3" key="1">
    <citation type="submission" date="2017-05" db="EMBL/GenBank/DDBJ databases">
        <authorList>
            <person name="Sung H."/>
        </authorList>
    </citation>
    <scope>NUCLEOTIDE SEQUENCE [LARGE SCALE GENOMIC DNA]</scope>
    <source>
        <strain evidence="3">AMac2203</strain>
    </source>
</reference>
<proteinExistence type="predicted"/>
<dbReference type="Gene3D" id="3.10.450.50">
    <property type="match status" value="1"/>
</dbReference>
<dbReference type="KEGG" id="ocm:CBP12_12040"/>
<dbReference type="PROSITE" id="PS51257">
    <property type="entry name" value="PROKAR_LIPOPROTEIN"/>
    <property type="match status" value="1"/>
</dbReference>
<dbReference type="AlphaFoldDB" id="A0A1Y0D0M6"/>